<evidence type="ECO:0000313" key="2">
    <source>
        <dbReference type="Proteomes" id="UP000189670"/>
    </source>
</evidence>
<proteinExistence type="predicted"/>
<dbReference type="InterPro" id="IPR008969">
    <property type="entry name" value="CarboxyPept-like_regulatory"/>
</dbReference>
<comment type="caution">
    <text evidence="1">The sequence shown here is derived from an EMBL/GenBank/DDBJ whole genome shotgun (WGS) entry which is preliminary data.</text>
</comment>
<organism evidence="1 2">
    <name type="scientific">Candidatus Magnetoglobus multicellularis str. Araruama</name>
    <dbReference type="NCBI Taxonomy" id="890399"/>
    <lineage>
        <taxon>Bacteria</taxon>
        <taxon>Pseudomonadati</taxon>
        <taxon>Thermodesulfobacteriota</taxon>
        <taxon>Desulfobacteria</taxon>
        <taxon>Desulfobacterales</taxon>
        <taxon>Desulfobacteraceae</taxon>
        <taxon>Candidatus Magnetoglobus</taxon>
    </lineage>
</organism>
<sequence length="294" mass="32927">PEKGTFYYAPDHAVRTMDTATRISTDTDNQSNIVIVTWSITCISGKVIDTSGNGLENMWVDVFSNQFQTGNAGYSLEDGQFNICGLPESMDYKISVEPPANSVWIPYVQEGINSANSNSLIMSQRQVSLFTISGMVTNINKVPIARTKIMLKSLSNKDFYLHTQSIENGTFQWHDIPEANDYMISAYPPENDAHAVYQSESFAVTRNCQVDIMLEPSLTISGTIRGYQPNVPIQNARVNLYAENVQAETWSDADGAYLFKKIENARNYVIVVQHDDFATVKNHRLQPAKLLISF</sequence>
<feature type="non-terminal residue" evidence="1">
    <location>
        <position position="1"/>
    </location>
</feature>
<dbReference type="Pfam" id="PF13620">
    <property type="entry name" value="CarboxypepD_reg"/>
    <property type="match status" value="1"/>
</dbReference>
<evidence type="ECO:0000313" key="1">
    <source>
        <dbReference type="EMBL" id="ETR67347.1"/>
    </source>
</evidence>
<evidence type="ECO:0008006" key="3">
    <source>
        <dbReference type="Google" id="ProtNLM"/>
    </source>
</evidence>
<reference evidence="2" key="1">
    <citation type="submission" date="2012-11" db="EMBL/GenBank/DDBJ databases">
        <authorList>
            <person name="Lucero-Rivera Y.E."/>
            <person name="Tovar-Ramirez D."/>
        </authorList>
    </citation>
    <scope>NUCLEOTIDE SEQUENCE [LARGE SCALE GENOMIC DNA]</scope>
    <source>
        <strain evidence="2">Araruama</strain>
    </source>
</reference>
<dbReference type="SUPFAM" id="SSF49464">
    <property type="entry name" value="Carboxypeptidase regulatory domain-like"/>
    <property type="match status" value="1"/>
</dbReference>
<protein>
    <recommendedName>
        <fullName evidence="3">Carboxypeptidase regulatory-like domain-containing protein</fullName>
    </recommendedName>
</protein>
<gene>
    <name evidence="1" type="ORF">OMM_11702</name>
</gene>
<dbReference type="Proteomes" id="UP000189670">
    <property type="component" value="Unassembled WGS sequence"/>
</dbReference>
<name>A0A1V1NXM8_9BACT</name>
<dbReference type="Gene3D" id="2.60.40.1120">
    <property type="entry name" value="Carboxypeptidase-like, regulatory domain"/>
    <property type="match status" value="1"/>
</dbReference>
<dbReference type="AlphaFoldDB" id="A0A1V1NXM8"/>
<dbReference type="EMBL" id="ATBP01001430">
    <property type="protein sequence ID" value="ETR67347.1"/>
    <property type="molecule type" value="Genomic_DNA"/>
</dbReference>
<accession>A0A1V1NXM8</accession>